<sequence>MEAKWPFMLITFTLIFLLGFMIANVERTSVMNNWATRRCDLPVAFAGAFFKPESDPRTANDFAKDNFEFCMKSYVDKFITLFMTPLTALFGKQVDATNSASDSINSIRSATQTMYNAFSSYVDSMFAKVKKSTFELNRIVHYLRMATGRISGIAMSMIYSGLSIFRGMINAFQFVIRVVLIICTIMLIIIILLWFILFPVIPLILGTLSAIVTLVFALSMVMSQSLGAEASSSKSGFCFADWVQVAVKQKDGTVHPTYVHAVKIGDELVGGGKVTATIQMDGTDVMLYDLHGIHVSGSHLVKGTDDIWKLVATDERAVKTDKVSRRLYCFNTSTNTVPILSKDGTTIDFRDWEEMNNDDVNGQMVWNYMILTMLNCKDTSTYSTWKKDLFKPAEVGVSGKNVKIKTTFGFVPLSDIRLFDKHVVNRYGDPQQVLGVIHAEVENAQDTDGVWHTSFYELHDNAWIRGATSVKQGTDMIQGISLITDTGEYIVWDDETKQERIVRDFTEVGHQNIHKTYSFMSDRLCKDQR</sequence>
<keyword evidence="1" id="KW-0472">Membrane</keyword>
<keyword evidence="1" id="KW-0812">Transmembrane</keyword>
<dbReference type="AlphaFoldDB" id="A0A6C0IH68"/>
<reference evidence="2" key="1">
    <citation type="journal article" date="2020" name="Nature">
        <title>Giant virus diversity and host interactions through global metagenomics.</title>
        <authorList>
            <person name="Schulz F."/>
            <person name="Roux S."/>
            <person name="Paez-Espino D."/>
            <person name="Jungbluth S."/>
            <person name="Walsh D.A."/>
            <person name="Denef V.J."/>
            <person name="McMahon K.D."/>
            <person name="Konstantinidis K.T."/>
            <person name="Eloe-Fadrosh E.A."/>
            <person name="Kyrpides N.C."/>
            <person name="Woyke T."/>
        </authorList>
    </citation>
    <scope>NUCLEOTIDE SEQUENCE</scope>
    <source>
        <strain evidence="2">GVMAG-M-3300023184-88</strain>
    </source>
</reference>
<accession>A0A6C0IH68</accession>
<dbReference type="EMBL" id="MN740188">
    <property type="protein sequence ID" value="QHT92538.1"/>
    <property type="molecule type" value="Genomic_DNA"/>
</dbReference>
<keyword evidence="1" id="KW-1133">Transmembrane helix</keyword>
<proteinExistence type="predicted"/>
<evidence type="ECO:0000313" key="2">
    <source>
        <dbReference type="EMBL" id="QHT92538.1"/>
    </source>
</evidence>
<organism evidence="2">
    <name type="scientific">viral metagenome</name>
    <dbReference type="NCBI Taxonomy" id="1070528"/>
    <lineage>
        <taxon>unclassified sequences</taxon>
        <taxon>metagenomes</taxon>
        <taxon>organismal metagenomes</taxon>
    </lineage>
</organism>
<feature type="transmembrane region" description="Helical" evidence="1">
    <location>
        <begin position="203"/>
        <end position="222"/>
    </location>
</feature>
<feature type="transmembrane region" description="Helical" evidence="1">
    <location>
        <begin position="142"/>
        <end position="162"/>
    </location>
</feature>
<feature type="transmembrane region" description="Helical" evidence="1">
    <location>
        <begin position="174"/>
        <end position="197"/>
    </location>
</feature>
<protein>
    <submittedName>
        <fullName evidence="2">Uncharacterized protein</fullName>
    </submittedName>
</protein>
<evidence type="ECO:0000256" key="1">
    <source>
        <dbReference type="SAM" id="Phobius"/>
    </source>
</evidence>
<name>A0A6C0IH68_9ZZZZ</name>